<reference evidence="3" key="1">
    <citation type="submission" date="2022-11" db="UniProtKB">
        <authorList>
            <consortium name="WormBaseParasite"/>
        </authorList>
    </citation>
    <scope>IDENTIFICATION</scope>
</reference>
<dbReference type="WBParaSite" id="scaffold1403_cov246.g3058">
    <property type="protein sequence ID" value="scaffold1403_cov246.g3058"/>
    <property type="gene ID" value="scaffold1403_cov246.g3058"/>
</dbReference>
<feature type="compositionally biased region" description="Acidic residues" evidence="1">
    <location>
        <begin position="42"/>
        <end position="51"/>
    </location>
</feature>
<feature type="region of interest" description="Disordered" evidence="1">
    <location>
        <begin position="22"/>
        <end position="52"/>
    </location>
</feature>
<sequence>MHLQLFQQPYKPQSEYTFTVEAYDSDEDPRGERKHQRSAINEEIEGEEEEAISPKAWATRIRTVDK</sequence>
<organism evidence="2 3">
    <name type="scientific">Meloidogyne javanica</name>
    <name type="common">Root-knot nematode worm</name>
    <dbReference type="NCBI Taxonomy" id="6303"/>
    <lineage>
        <taxon>Eukaryota</taxon>
        <taxon>Metazoa</taxon>
        <taxon>Ecdysozoa</taxon>
        <taxon>Nematoda</taxon>
        <taxon>Chromadorea</taxon>
        <taxon>Rhabditida</taxon>
        <taxon>Tylenchina</taxon>
        <taxon>Tylenchomorpha</taxon>
        <taxon>Tylenchoidea</taxon>
        <taxon>Meloidogynidae</taxon>
        <taxon>Meloidogyninae</taxon>
        <taxon>Meloidogyne</taxon>
        <taxon>Meloidogyne incognita group</taxon>
    </lineage>
</organism>
<evidence type="ECO:0000256" key="1">
    <source>
        <dbReference type="SAM" id="MobiDB-lite"/>
    </source>
</evidence>
<protein>
    <submittedName>
        <fullName evidence="3">Uncharacterized protein</fullName>
    </submittedName>
</protein>
<keyword evidence="2" id="KW-1185">Reference proteome</keyword>
<dbReference type="AlphaFoldDB" id="A0A915LPY0"/>
<evidence type="ECO:0000313" key="2">
    <source>
        <dbReference type="Proteomes" id="UP000887561"/>
    </source>
</evidence>
<name>A0A915LPY0_MELJA</name>
<proteinExistence type="predicted"/>
<dbReference type="Proteomes" id="UP000887561">
    <property type="component" value="Unplaced"/>
</dbReference>
<evidence type="ECO:0000313" key="3">
    <source>
        <dbReference type="WBParaSite" id="scaffold1403_cov246.g3058"/>
    </source>
</evidence>
<accession>A0A915LPY0</accession>